<dbReference type="OrthoDB" id="407198at2759"/>
<dbReference type="SUPFAM" id="SSF53098">
    <property type="entry name" value="Ribonuclease H-like"/>
    <property type="match status" value="1"/>
</dbReference>
<dbReference type="InterPro" id="IPR012337">
    <property type="entry name" value="RNaseH-like_sf"/>
</dbReference>
<dbReference type="InterPro" id="IPR005135">
    <property type="entry name" value="Endo/exonuclease/phosphatase"/>
</dbReference>
<feature type="region of interest" description="Disordered" evidence="1">
    <location>
        <begin position="559"/>
        <end position="581"/>
    </location>
</feature>
<protein>
    <recommendedName>
        <fullName evidence="2">Reverse transcriptase domain-containing protein</fullName>
    </recommendedName>
</protein>
<dbReference type="Pfam" id="PF00078">
    <property type="entry name" value="RVT_1"/>
    <property type="match status" value="1"/>
</dbReference>
<sequence length="1472" mass="164682">VTTGKATAQGKPNPGVIAVTTTDKILENGSWMRLTEVELEGLREIISPILSKTRVLNTFPTRGGLGVLVPDDRESTKIRAAIQQQTRGALVTKFVAKDELVLRIATPQDLQLGKDELEQQLLSKNGLDLSRVGVSRRTRSGAYIIKGPRTDLQGVLKVGAFTVYVRYVTLRGIQPWRGIAGRNDQNPEDIPGCATCSKIRLGGHCAIRSRCIFGVLLCGGKSGYKRGRTLTLITPIDGSPVTNPREAAGDTYLTVASINVDKGLKDVVILLQECPRHLMTQDTYNGFTVIRSARNPRAPNPGARELCRAAILIPRHCRITQVQQQPEDIAVVHASTDNWRSKFVSLYADKLIPMAETIRGLDQAIADDLEEILILGGDTNASSGLWSPDTFTGSDPDGKWRRGQDLEFFLLENSLLSVNDVGAGPSFIPYDPTRSPSYIDMVASRGLHWVKTEMTDTIGDHRGILATFRTMGQQRKAKSRRDPRKTNWEVFDKSIGKVPILTPKVSSTKDIDDWAEKLMSSLRKALVVSTPKNKAAGKTRPTASWWTRELDQLRKKLKKAQRSLRVAHRTGAPDAGAREQAKQARKDYNKAIARAKGQGFKRGMSEITEREASKFLKYKHTPRTEYDKEAVLSYYIGEDNRPSTTVVRTRCPSLLGPLGGEIQAAELERMLKQIKGKRNKAPGWDGASYEHVVRAMEHPECRWRIQFTKLVESCLDWGHHPMPFKRADWVLLDKGRGVGPRAVRPVSLTATTAKAIEVLLKNRISARTTPPRGVHGFTRSRSCSTALEAVARVVHNKDKDGLKTALCTWDLKSAFDHVSHAHLKESVIKATSSAAWGEFIESYLADNKVVLDGSSRVRTRGITQGGSLSPCIFSIGTYSLEKSLRHEVRAGGRLVLTVEPRIFADDALAIIRALDVVTLSRGISQSTDSVESWARRADMATDPEKHEILCLTDDTEELLREELSRERPEEVVHLKREMKWLGVWISKNWRNHASRALTKAGALVARCRRLAGADWGASPEVLLKTWKQSVVSTLLYSVEIWAPASDLKWFQDKCTRLEACLGRMLMGCVRATPTELMAKVASTVARPIWWEARRRTAKYWLHTNDTECPGWIAKLLKKWGVSNPEGPKERHIGRDWDPPRDLRLAPEGIDRDEGTPGTLTYYSDGSLLALSKTRMEVGSAVVKVRHNKYDAPGWLEDFRPFKIDGPANICQAEQLGVLKALQWSKEVVDQGGEGRRSGSKETELIRSIRSLVEELTAASITVCIAWTRGHAGDPGNEASDLAASIGRRGEAGNVRTCSVPAPGDFTAREIRQRAEVELEERWEKKARGLACNRIGLTYGREQLKTITRRCLRARRGPRRKVWELLSYHSNTRGYRGRSKEYGNQPMTCRHCGKHKETLVHWCWCESREMRKARWAAFRRRIPDGRWSRDTPTVQGMRLIRESICGDGFWKMIKFLRLVAPDWSSGGGQARRH</sequence>
<dbReference type="Gene3D" id="3.60.10.10">
    <property type="entry name" value="Endonuclease/exonuclease/phosphatase"/>
    <property type="match status" value="1"/>
</dbReference>
<dbReference type="SUPFAM" id="SSF56219">
    <property type="entry name" value="DNase I-like"/>
    <property type="match status" value="1"/>
</dbReference>
<evidence type="ECO:0000313" key="3">
    <source>
        <dbReference type="EMBL" id="KAF4681323.1"/>
    </source>
</evidence>
<dbReference type="PROSITE" id="PS50878">
    <property type="entry name" value="RT_POL"/>
    <property type="match status" value="1"/>
</dbReference>
<gene>
    <name evidence="3" type="ORF">FOZ60_012263</name>
</gene>
<dbReference type="GO" id="GO:0003824">
    <property type="term" value="F:catalytic activity"/>
    <property type="evidence" value="ECO:0007669"/>
    <property type="project" value="InterPro"/>
</dbReference>
<proteinExistence type="predicted"/>
<dbReference type="SUPFAM" id="SSF56672">
    <property type="entry name" value="DNA/RNA polymerases"/>
    <property type="match status" value="1"/>
</dbReference>
<feature type="domain" description="Reverse transcriptase" evidence="2">
    <location>
        <begin position="713"/>
        <end position="985"/>
    </location>
</feature>
<dbReference type="InterPro" id="IPR000477">
    <property type="entry name" value="RT_dom"/>
</dbReference>
<dbReference type="Proteomes" id="UP000541610">
    <property type="component" value="Unassembled WGS sequence"/>
</dbReference>
<reference evidence="3 4" key="1">
    <citation type="submission" date="2020-04" db="EMBL/GenBank/DDBJ databases">
        <title>Perkinsus olseni comparative genomics.</title>
        <authorList>
            <person name="Bogema D.R."/>
        </authorList>
    </citation>
    <scope>NUCLEOTIDE SEQUENCE [LARGE SCALE GENOMIC DNA]</scope>
    <source>
        <strain evidence="3">00978-12</strain>
    </source>
</reference>
<organism evidence="3 4">
    <name type="scientific">Perkinsus olseni</name>
    <name type="common">Perkinsus atlanticus</name>
    <dbReference type="NCBI Taxonomy" id="32597"/>
    <lineage>
        <taxon>Eukaryota</taxon>
        <taxon>Sar</taxon>
        <taxon>Alveolata</taxon>
        <taxon>Perkinsozoa</taxon>
        <taxon>Perkinsea</taxon>
        <taxon>Perkinsida</taxon>
        <taxon>Perkinsidae</taxon>
        <taxon>Perkinsus</taxon>
    </lineage>
</organism>
<dbReference type="InterPro" id="IPR043502">
    <property type="entry name" value="DNA/RNA_pol_sf"/>
</dbReference>
<dbReference type="InterPro" id="IPR036691">
    <property type="entry name" value="Endo/exonu/phosph_ase_sf"/>
</dbReference>
<feature type="non-terminal residue" evidence="3">
    <location>
        <position position="1472"/>
    </location>
</feature>
<evidence type="ECO:0000259" key="2">
    <source>
        <dbReference type="PROSITE" id="PS50878"/>
    </source>
</evidence>
<dbReference type="PANTHER" id="PTHR33332">
    <property type="entry name" value="REVERSE TRANSCRIPTASE DOMAIN-CONTAINING PROTEIN"/>
    <property type="match status" value="1"/>
</dbReference>
<dbReference type="EMBL" id="JABANP010000525">
    <property type="protein sequence ID" value="KAF4681323.1"/>
    <property type="molecule type" value="Genomic_DNA"/>
</dbReference>
<feature type="compositionally biased region" description="Basic residues" evidence="1">
    <location>
        <begin position="559"/>
        <end position="568"/>
    </location>
</feature>
<dbReference type="Pfam" id="PF14529">
    <property type="entry name" value="Exo_endo_phos_2"/>
    <property type="match status" value="1"/>
</dbReference>
<evidence type="ECO:0000313" key="4">
    <source>
        <dbReference type="Proteomes" id="UP000541610"/>
    </source>
</evidence>
<name>A0A7J6NBT0_PEROL</name>
<comment type="caution">
    <text evidence="3">The sequence shown here is derived from an EMBL/GenBank/DDBJ whole genome shotgun (WGS) entry which is preliminary data.</text>
</comment>
<evidence type="ECO:0000256" key="1">
    <source>
        <dbReference type="SAM" id="MobiDB-lite"/>
    </source>
</evidence>
<accession>A0A7J6NBT0</accession>